<protein>
    <recommendedName>
        <fullName evidence="1">NAD-dependent epimerase/dehydratase domain-containing protein</fullName>
    </recommendedName>
</protein>
<comment type="caution">
    <text evidence="2">The sequence shown here is derived from an EMBL/GenBank/DDBJ whole genome shotgun (WGS) entry which is preliminary data.</text>
</comment>
<proteinExistence type="predicted"/>
<name>A0ABP8VW54_9PSEU</name>
<dbReference type="PANTHER" id="PTHR43318:SF1">
    <property type="entry name" value="POLYSACCHARIDE BIOSYNTHESIS PROTEIN EPSC-RELATED"/>
    <property type="match status" value="1"/>
</dbReference>
<dbReference type="PANTHER" id="PTHR43318">
    <property type="entry name" value="UDP-N-ACETYLGLUCOSAMINE 4,6-DEHYDRATASE"/>
    <property type="match status" value="1"/>
</dbReference>
<dbReference type="InterPro" id="IPR001509">
    <property type="entry name" value="Epimerase_deHydtase"/>
</dbReference>
<dbReference type="Pfam" id="PF01370">
    <property type="entry name" value="Epimerase"/>
    <property type="match status" value="1"/>
</dbReference>
<reference evidence="3" key="1">
    <citation type="journal article" date="2019" name="Int. J. Syst. Evol. Microbiol.">
        <title>The Global Catalogue of Microorganisms (GCM) 10K type strain sequencing project: providing services to taxonomists for standard genome sequencing and annotation.</title>
        <authorList>
            <consortium name="The Broad Institute Genomics Platform"/>
            <consortium name="The Broad Institute Genome Sequencing Center for Infectious Disease"/>
            <person name="Wu L."/>
            <person name="Ma J."/>
        </authorList>
    </citation>
    <scope>NUCLEOTIDE SEQUENCE [LARGE SCALE GENOMIC DNA]</scope>
    <source>
        <strain evidence="3">JCM 18055</strain>
    </source>
</reference>
<dbReference type="SUPFAM" id="SSF51735">
    <property type="entry name" value="NAD(P)-binding Rossmann-fold domains"/>
    <property type="match status" value="1"/>
</dbReference>
<evidence type="ECO:0000259" key="1">
    <source>
        <dbReference type="Pfam" id="PF01370"/>
    </source>
</evidence>
<evidence type="ECO:0000313" key="3">
    <source>
        <dbReference type="Proteomes" id="UP001500325"/>
    </source>
</evidence>
<dbReference type="Proteomes" id="UP001500325">
    <property type="component" value="Unassembled WGS sequence"/>
</dbReference>
<sequence length="449" mass="47709">MAPPTGTRAEIVRRMRDTGPPALSTLDVQQASRLSVLADELARTSDGSAEYDRFRAVTRRGVAGLRSLDLAGETVLVTGGTGCIGTALLEQLATSPRRRVVSLSRGLTRPRRLVPGVEYEQVDVRSADDVGAAFRRIRPDAVFHLAAVRDPGAAEREVRRTVETNVLGSRNVFRAAEEVRAGRLVFASTGKAVRYFTRDVYAATKKIGEALLSGVSLPVTSAVRFTHVVDNSLILGKLRRWCEGGTIRLHSPDIAFYGQSALESAQLMTAAAERSGLVTLRNLQWPFSLLDLALGVRSDAGSNAPIYFCGYEAGYEAGVHPASYDPATAGDAGPLINALESYSCEAILADQANRISLRGRQSEAVKVRVAELASACAGGASDARLRAILTAATWSALRASLHSAPAEDLQRFGRFAASAHPGEVIDPDHVLIDDAVAEAVRPGGLAAGV</sequence>
<organism evidence="2 3">
    <name type="scientific">Pseudonocardia yuanmonensis</name>
    <dbReference type="NCBI Taxonomy" id="1095914"/>
    <lineage>
        <taxon>Bacteria</taxon>
        <taxon>Bacillati</taxon>
        <taxon>Actinomycetota</taxon>
        <taxon>Actinomycetes</taxon>
        <taxon>Pseudonocardiales</taxon>
        <taxon>Pseudonocardiaceae</taxon>
        <taxon>Pseudonocardia</taxon>
    </lineage>
</organism>
<dbReference type="RefSeq" id="WP_345377664.1">
    <property type="nucleotide sequence ID" value="NZ_BAABIC010000001.1"/>
</dbReference>
<dbReference type="InterPro" id="IPR051203">
    <property type="entry name" value="Polysaccharide_Synthase-Rel"/>
</dbReference>
<dbReference type="InterPro" id="IPR036291">
    <property type="entry name" value="NAD(P)-bd_dom_sf"/>
</dbReference>
<evidence type="ECO:0000313" key="2">
    <source>
        <dbReference type="EMBL" id="GAA4673785.1"/>
    </source>
</evidence>
<dbReference type="Gene3D" id="3.40.50.720">
    <property type="entry name" value="NAD(P)-binding Rossmann-like Domain"/>
    <property type="match status" value="1"/>
</dbReference>
<dbReference type="EMBL" id="BAABIC010000001">
    <property type="protein sequence ID" value="GAA4673785.1"/>
    <property type="molecule type" value="Genomic_DNA"/>
</dbReference>
<gene>
    <name evidence="2" type="ORF">GCM10023215_01620</name>
</gene>
<keyword evidence="3" id="KW-1185">Reference proteome</keyword>
<accession>A0ABP8VW54</accession>
<feature type="domain" description="NAD-dependent epimerase/dehydratase" evidence="1">
    <location>
        <begin position="75"/>
        <end position="191"/>
    </location>
</feature>